<gene>
    <name evidence="2" type="ORF">GCM10007932_03280</name>
</gene>
<dbReference type="RefSeq" id="WP_126606583.1">
    <property type="nucleotide sequence ID" value="NZ_AP025146.1"/>
</dbReference>
<sequence length="86" mass="9703">MKSSTREDELKKEALHHFVFSLVSFMGFIVTLLIGPPLASLLLFATCAYCFYLGLDKVFFEIGRQEYGIPTSKKECSCTEKSDTHS</sequence>
<dbReference type="Proteomes" id="UP001156690">
    <property type="component" value="Unassembled WGS sequence"/>
</dbReference>
<organism evidence="2 3">
    <name type="scientific">Vibrio penaeicida</name>
    <dbReference type="NCBI Taxonomy" id="104609"/>
    <lineage>
        <taxon>Bacteria</taxon>
        <taxon>Pseudomonadati</taxon>
        <taxon>Pseudomonadota</taxon>
        <taxon>Gammaproteobacteria</taxon>
        <taxon>Vibrionales</taxon>
        <taxon>Vibrionaceae</taxon>
        <taxon>Vibrio</taxon>
    </lineage>
</organism>
<keyword evidence="1" id="KW-0472">Membrane</keyword>
<protein>
    <submittedName>
        <fullName evidence="2">Uncharacterized protein</fullName>
    </submittedName>
</protein>
<evidence type="ECO:0000256" key="1">
    <source>
        <dbReference type="SAM" id="Phobius"/>
    </source>
</evidence>
<name>A0AAV5NKM7_9VIBR</name>
<keyword evidence="1" id="KW-0812">Transmembrane</keyword>
<proteinExistence type="predicted"/>
<reference evidence="3" key="1">
    <citation type="journal article" date="2019" name="Int. J. Syst. Evol. Microbiol.">
        <title>The Global Catalogue of Microorganisms (GCM) 10K type strain sequencing project: providing services to taxonomists for standard genome sequencing and annotation.</title>
        <authorList>
            <consortium name="The Broad Institute Genomics Platform"/>
            <consortium name="The Broad Institute Genome Sequencing Center for Infectious Disease"/>
            <person name="Wu L."/>
            <person name="Ma J."/>
        </authorList>
    </citation>
    <scope>NUCLEOTIDE SEQUENCE [LARGE SCALE GENOMIC DNA]</scope>
    <source>
        <strain evidence="3">NBRC 15640</strain>
    </source>
</reference>
<dbReference type="AlphaFoldDB" id="A0AAV5NKM7"/>
<keyword evidence="3" id="KW-1185">Reference proteome</keyword>
<accession>A0AAV5NKM7</accession>
<feature type="transmembrane region" description="Helical" evidence="1">
    <location>
        <begin position="14"/>
        <end position="32"/>
    </location>
</feature>
<comment type="caution">
    <text evidence="2">The sequence shown here is derived from an EMBL/GenBank/DDBJ whole genome shotgun (WGS) entry which is preliminary data.</text>
</comment>
<dbReference type="EMBL" id="BSNX01000003">
    <property type="protein sequence ID" value="GLQ70968.1"/>
    <property type="molecule type" value="Genomic_DNA"/>
</dbReference>
<evidence type="ECO:0000313" key="3">
    <source>
        <dbReference type="Proteomes" id="UP001156690"/>
    </source>
</evidence>
<feature type="transmembrane region" description="Helical" evidence="1">
    <location>
        <begin position="38"/>
        <end position="55"/>
    </location>
</feature>
<keyword evidence="1" id="KW-1133">Transmembrane helix</keyword>
<evidence type="ECO:0000313" key="2">
    <source>
        <dbReference type="EMBL" id="GLQ70968.1"/>
    </source>
</evidence>